<dbReference type="GO" id="GO:0005737">
    <property type="term" value="C:cytoplasm"/>
    <property type="evidence" value="ECO:0007669"/>
    <property type="project" value="UniProtKB-SubCell"/>
</dbReference>
<name>A0A9N9QI81_9CUCU</name>
<evidence type="ECO:0000313" key="12">
    <source>
        <dbReference type="Proteomes" id="UP001152799"/>
    </source>
</evidence>
<protein>
    <recommendedName>
        <fullName evidence="9">Hydroxylysine kinase</fullName>
        <ecNumber evidence="8">2.7.1.81</ecNumber>
    </recommendedName>
</protein>
<comment type="function">
    <text evidence="7">Catalyzes the GTP-dependent phosphorylation of 5-hydroxy-L-lysine.</text>
</comment>
<dbReference type="EMBL" id="OU892279">
    <property type="protein sequence ID" value="CAG9766204.1"/>
    <property type="molecule type" value="Genomic_DNA"/>
</dbReference>
<dbReference type="Pfam" id="PF01636">
    <property type="entry name" value="APH"/>
    <property type="match status" value="1"/>
</dbReference>
<comment type="subcellular location">
    <subcellularLocation>
        <location evidence="1">Cytoplasm</location>
    </subcellularLocation>
</comment>
<evidence type="ECO:0000256" key="5">
    <source>
        <dbReference type="ARBA" id="ARBA00022777"/>
    </source>
</evidence>
<dbReference type="AlphaFoldDB" id="A0A9N9QI81"/>
<accession>A0A9N9QI81</accession>
<comment type="similarity">
    <text evidence="2">Belongs to the aminoglycoside phosphotransferase family.</text>
</comment>
<comment type="catalytic activity">
    <reaction evidence="6">
        <text>(5R)-5-hydroxy-L-lysine + GTP = (5R)-5-phosphooxy-L-lysine + GDP + H(+)</text>
        <dbReference type="Rhea" id="RHEA:19049"/>
        <dbReference type="ChEBI" id="CHEBI:15378"/>
        <dbReference type="ChEBI" id="CHEBI:37565"/>
        <dbReference type="ChEBI" id="CHEBI:57882"/>
        <dbReference type="ChEBI" id="CHEBI:58189"/>
        <dbReference type="ChEBI" id="CHEBI:58357"/>
        <dbReference type="EC" id="2.7.1.81"/>
    </reaction>
</comment>
<evidence type="ECO:0000256" key="2">
    <source>
        <dbReference type="ARBA" id="ARBA00006219"/>
    </source>
</evidence>
<dbReference type="InterPro" id="IPR050249">
    <property type="entry name" value="Pseudomonas-type_ThrB"/>
</dbReference>
<dbReference type="PANTHER" id="PTHR21064:SF1">
    <property type="entry name" value="HYDROXYLYSINE KINASE"/>
    <property type="match status" value="1"/>
</dbReference>
<proteinExistence type="inferred from homology"/>
<dbReference type="PANTHER" id="PTHR21064">
    <property type="entry name" value="AMINOGLYCOSIDE PHOSPHOTRANSFERASE DOMAIN-CONTAINING PROTEIN-RELATED"/>
    <property type="match status" value="1"/>
</dbReference>
<gene>
    <name evidence="11" type="ORF">CEUTPL_LOCUS6792</name>
</gene>
<dbReference type="InterPro" id="IPR002575">
    <property type="entry name" value="Aminoglycoside_PTrfase"/>
</dbReference>
<feature type="domain" description="Aminoglycoside phosphotransferase" evidence="10">
    <location>
        <begin position="34"/>
        <end position="269"/>
    </location>
</feature>
<sequence>MATLVRPKIDLEVAKKVVFDLYGLNVTRITALNGYDDKNFHILVAKNIDCDGYVLKVVNNLDSLDEKAFHAQTELLVYLNNSDIRCSKPFPTKNGKPFEIISLPSGKHVVRLLEYIAGDILFQIKNPKNYIFFQVGVLAAKMDNALQKFDHPAYHKTIPWCLSSAPDILNYLHSVNEKQQVLVKQTINEFSSRVLINEDKLDKGIIHGDINEQNLIVETENEKTKVTSVIDFGDTHYCCYLYELALAMMYMIVLANDIEAGGHVLAGYLSVRPMREEDINLLKICVMARFCQSLVLGAHASLQDPGNDYVLITAKKGWGLLKQLAEESEAEVLRKWKNIYS</sequence>
<dbReference type="SUPFAM" id="SSF56112">
    <property type="entry name" value="Protein kinase-like (PK-like)"/>
    <property type="match status" value="1"/>
</dbReference>
<dbReference type="Gene3D" id="3.90.1200.10">
    <property type="match status" value="1"/>
</dbReference>
<evidence type="ECO:0000256" key="6">
    <source>
        <dbReference type="ARBA" id="ARBA00036820"/>
    </source>
</evidence>
<keyword evidence="3" id="KW-0963">Cytoplasm</keyword>
<dbReference type="InterPro" id="IPR011009">
    <property type="entry name" value="Kinase-like_dom_sf"/>
</dbReference>
<evidence type="ECO:0000256" key="3">
    <source>
        <dbReference type="ARBA" id="ARBA00022490"/>
    </source>
</evidence>
<keyword evidence="4" id="KW-0808">Transferase</keyword>
<evidence type="ECO:0000259" key="10">
    <source>
        <dbReference type="Pfam" id="PF01636"/>
    </source>
</evidence>
<dbReference type="FunFam" id="3.90.1200.10:FF:000007">
    <property type="entry name" value="hydroxylysine kinase isoform X1"/>
    <property type="match status" value="1"/>
</dbReference>
<dbReference type="GO" id="GO:0047992">
    <property type="term" value="F:hydroxylysine kinase activity"/>
    <property type="evidence" value="ECO:0007669"/>
    <property type="project" value="UniProtKB-EC"/>
</dbReference>
<dbReference type="EC" id="2.7.1.81" evidence="8"/>
<dbReference type="OrthoDB" id="9973935at2759"/>
<dbReference type="FunFam" id="3.30.200.20:FF:000549">
    <property type="entry name" value="hydroxylysine kinase"/>
    <property type="match status" value="1"/>
</dbReference>
<keyword evidence="5" id="KW-0418">Kinase</keyword>
<evidence type="ECO:0000313" key="11">
    <source>
        <dbReference type="EMBL" id="CAG9766204.1"/>
    </source>
</evidence>
<evidence type="ECO:0000256" key="4">
    <source>
        <dbReference type="ARBA" id="ARBA00022679"/>
    </source>
</evidence>
<reference evidence="11" key="1">
    <citation type="submission" date="2022-01" db="EMBL/GenBank/DDBJ databases">
        <authorList>
            <person name="King R."/>
        </authorList>
    </citation>
    <scope>NUCLEOTIDE SEQUENCE</scope>
</reference>
<evidence type="ECO:0000256" key="1">
    <source>
        <dbReference type="ARBA" id="ARBA00004496"/>
    </source>
</evidence>
<keyword evidence="12" id="KW-1185">Reference proteome</keyword>
<organism evidence="11 12">
    <name type="scientific">Ceutorhynchus assimilis</name>
    <name type="common">cabbage seed weevil</name>
    <dbReference type="NCBI Taxonomy" id="467358"/>
    <lineage>
        <taxon>Eukaryota</taxon>
        <taxon>Metazoa</taxon>
        <taxon>Ecdysozoa</taxon>
        <taxon>Arthropoda</taxon>
        <taxon>Hexapoda</taxon>
        <taxon>Insecta</taxon>
        <taxon>Pterygota</taxon>
        <taxon>Neoptera</taxon>
        <taxon>Endopterygota</taxon>
        <taxon>Coleoptera</taxon>
        <taxon>Polyphaga</taxon>
        <taxon>Cucujiformia</taxon>
        <taxon>Curculionidae</taxon>
        <taxon>Ceutorhynchinae</taxon>
        <taxon>Ceutorhynchus</taxon>
    </lineage>
</organism>
<evidence type="ECO:0000256" key="8">
    <source>
        <dbReference type="ARBA" id="ARBA00038873"/>
    </source>
</evidence>
<dbReference type="Gene3D" id="3.30.200.20">
    <property type="entry name" value="Phosphorylase Kinase, domain 1"/>
    <property type="match status" value="1"/>
</dbReference>
<evidence type="ECO:0000256" key="7">
    <source>
        <dbReference type="ARBA" id="ARBA00037368"/>
    </source>
</evidence>
<dbReference type="Proteomes" id="UP001152799">
    <property type="component" value="Chromosome 3"/>
</dbReference>
<evidence type="ECO:0000256" key="9">
    <source>
        <dbReference type="ARBA" id="ARBA00040505"/>
    </source>
</evidence>